<reference evidence="2 3" key="1">
    <citation type="submission" date="2021-09" db="EMBL/GenBank/DDBJ databases">
        <title>Genomic insights and catalytic innovation underlie evolution of tropane alkaloids biosynthesis.</title>
        <authorList>
            <person name="Wang Y.-J."/>
            <person name="Tian T."/>
            <person name="Huang J.-P."/>
            <person name="Huang S.-X."/>
        </authorList>
    </citation>
    <scope>NUCLEOTIDE SEQUENCE [LARGE SCALE GENOMIC DNA]</scope>
    <source>
        <strain evidence="2">KIB-2018</strain>
        <tissue evidence="2">Leaf</tissue>
    </source>
</reference>
<accession>A0AAV8SYJ0</accession>
<dbReference type="EMBL" id="JAIWQS010000007">
    <property type="protein sequence ID" value="KAJ8759561.1"/>
    <property type="molecule type" value="Genomic_DNA"/>
</dbReference>
<evidence type="ECO:0000259" key="1">
    <source>
        <dbReference type="Pfam" id="PF24750"/>
    </source>
</evidence>
<comment type="caution">
    <text evidence="2">The sequence shown here is derived from an EMBL/GenBank/DDBJ whole genome shotgun (WGS) entry which is preliminary data.</text>
</comment>
<keyword evidence="3" id="KW-1185">Reference proteome</keyword>
<evidence type="ECO:0000313" key="3">
    <source>
        <dbReference type="Proteomes" id="UP001159364"/>
    </source>
</evidence>
<gene>
    <name evidence="2" type="ORF">K2173_007186</name>
</gene>
<dbReference type="AlphaFoldDB" id="A0AAV8SYJ0"/>
<organism evidence="2 3">
    <name type="scientific">Erythroxylum novogranatense</name>
    <dbReference type="NCBI Taxonomy" id="1862640"/>
    <lineage>
        <taxon>Eukaryota</taxon>
        <taxon>Viridiplantae</taxon>
        <taxon>Streptophyta</taxon>
        <taxon>Embryophyta</taxon>
        <taxon>Tracheophyta</taxon>
        <taxon>Spermatophyta</taxon>
        <taxon>Magnoliopsida</taxon>
        <taxon>eudicotyledons</taxon>
        <taxon>Gunneridae</taxon>
        <taxon>Pentapetalae</taxon>
        <taxon>rosids</taxon>
        <taxon>fabids</taxon>
        <taxon>Malpighiales</taxon>
        <taxon>Erythroxylaceae</taxon>
        <taxon>Erythroxylum</taxon>
    </lineage>
</organism>
<sequence>MEQKLSSVPIGDSNIETRGFVCHYQFEDGSSQFVFLQEADRDSGVFVINHSLSFSTKSYVQVECSCKGMLLLSSIGQEAIEFHVFDPNSRQSVTLPQPGIDRRRIIRSGLAFDGVNGHYQVVLVHVAETEEGSAEACFDGLQFQVFSSKTGVWRSFIPSNLFLPVPVPEIEFPELRVTPLYCNGAIHWEINGYLLLYQVENDHCELVELPNVFNDWCWQSTPTYRRCFWESKGRVHYCYTDFEGVHSWVLLNEQDHNEYSYYNIYDRQKFRWALAHSVDHEDLLPLKHLDQCFFQHAQWEPNHASPLSFDEDLETMYLGFQGKLISYSRRSKVSEEICSFTFPGRDYSCCSFFPHVYGDDLQHKVTEGGVVQMGSIDLPISEEIISFSF</sequence>
<dbReference type="InterPro" id="IPR055290">
    <property type="entry name" value="At3g26010-like"/>
</dbReference>
<feature type="domain" description="F-box protein At3g26010-like beta-propeller" evidence="1">
    <location>
        <begin position="45"/>
        <end position="243"/>
    </location>
</feature>
<dbReference type="PANTHER" id="PTHR35546">
    <property type="entry name" value="F-BOX PROTEIN INTERACTION DOMAIN PROTEIN-RELATED"/>
    <property type="match status" value="1"/>
</dbReference>
<dbReference type="Proteomes" id="UP001159364">
    <property type="component" value="Linkage Group LG07"/>
</dbReference>
<protein>
    <recommendedName>
        <fullName evidence="1">F-box protein At3g26010-like beta-propeller domain-containing protein</fullName>
    </recommendedName>
</protein>
<dbReference type="PANTHER" id="PTHR35546:SF70">
    <property type="entry name" value="F-BOX PROTEIN INTERACTION DOMAIN PROTEIN"/>
    <property type="match status" value="1"/>
</dbReference>
<dbReference type="Pfam" id="PF24750">
    <property type="entry name" value="b-prop_At3g26010-like"/>
    <property type="match status" value="1"/>
</dbReference>
<proteinExistence type="predicted"/>
<name>A0AAV8SYJ0_9ROSI</name>
<dbReference type="InterPro" id="IPR056592">
    <property type="entry name" value="Beta-prop_At3g26010-like"/>
</dbReference>
<evidence type="ECO:0000313" key="2">
    <source>
        <dbReference type="EMBL" id="KAJ8759561.1"/>
    </source>
</evidence>